<feature type="transmembrane region" description="Helical" evidence="1">
    <location>
        <begin position="38"/>
        <end position="55"/>
    </location>
</feature>
<sequence length="120" mass="13414">EPSTNLAFIITVFVALVVFCALYILVYTESFVQKWLRVFSLVIYICLLTIGYVLTFDSSVVHTWDQVPFFLFITFSVYTMLPLGMQTCVIISIISGISHIIVISITVVLCSGSNDAIAFQ</sequence>
<accession>A0A974D4R4</accession>
<dbReference type="EMBL" id="CM004472">
    <property type="protein sequence ID" value="OCT84306.1"/>
    <property type="molecule type" value="Genomic_DNA"/>
</dbReference>
<dbReference type="EMBL" id="CM004472">
    <property type="protein sequence ID" value="OCT84305.1"/>
    <property type="molecule type" value="Genomic_DNA"/>
</dbReference>
<reference evidence="3" key="1">
    <citation type="journal article" date="2016" name="Nature">
        <title>Genome evolution in the allotetraploid frog Xenopus laevis.</title>
        <authorList>
            <person name="Session A.M."/>
            <person name="Uno Y."/>
            <person name="Kwon T."/>
            <person name="Chapman J.A."/>
            <person name="Toyoda A."/>
            <person name="Takahashi S."/>
            <person name="Fukui A."/>
            <person name="Hikosaka A."/>
            <person name="Suzuki A."/>
            <person name="Kondo M."/>
            <person name="van Heeringen S.J."/>
            <person name="Quigley I."/>
            <person name="Heinz S."/>
            <person name="Ogino H."/>
            <person name="Ochi H."/>
            <person name="Hellsten U."/>
            <person name="Lyons J.B."/>
            <person name="Simakov O."/>
            <person name="Putnam N."/>
            <person name="Stites J."/>
            <person name="Kuroki Y."/>
            <person name="Tanaka T."/>
            <person name="Michiue T."/>
            <person name="Watanabe M."/>
            <person name="Bogdanovic O."/>
            <person name="Lister R."/>
            <person name="Georgiou G."/>
            <person name="Paranjpe S.S."/>
            <person name="van Kruijsbergen I."/>
            <person name="Shu S."/>
            <person name="Carlson J."/>
            <person name="Kinoshita T."/>
            <person name="Ohta Y."/>
            <person name="Mawaribuchi S."/>
            <person name="Jenkins J."/>
            <person name="Grimwood J."/>
            <person name="Schmutz J."/>
            <person name="Mitros T."/>
            <person name="Mozaffari S.V."/>
            <person name="Suzuki Y."/>
            <person name="Haramoto Y."/>
            <person name="Yamamoto T.S."/>
            <person name="Takagi C."/>
            <person name="Heald R."/>
            <person name="Miller K."/>
            <person name="Haudenschild C."/>
            <person name="Kitzman J."/>
            <person name="Nakayama T."/>
            <person name="Izutsu Y."/>
            <person name="Robert J."/>
            <person name="Fortriede J."/>
            <person name="Burns K."/>
            <person name="Lotay V."/>
            <person name="Karimi K."/>
            <person name="Yasuoka Y."/>
            <person name="Dichmann D.S."/>
            <person name="Flajnik M.F."/>
            <person name="Houston D.W."/>
            <person name="Shendure J."/>
            <person name="DuPasquier L."/>
            <person name="Vize P.D."/>
            <person name="Zorn A.M."/>
            <person name="Ito M."/>
            <person name="Marcotte E.M."/>
            <person name="Wallingford J.B."/>
            <person name="Ito Y."/>
            <person name="Asashima M."/>
            <person name="Ueno N."/>
            <person name="Matsuda Y."/>
            <person name="Veenstra G.J."/>
            <person name="Fujiyama A."/>
            <person name="Harland R.M."/>
            <person name="Taira M."/>
            <person name="Rokhsar D.S."/>
        </authorList>
    </citation>
    <scope>NUCLEOTIDE SEQUENCE [LARGE SCALE GENOMIC DNA]</scope>
    <source>
        <strain evidence="3">J</strain>
    </source>
</reference>
<name>A0A974D4R4_XENLA</name>
<feature type="transmembrane region" description="Helical" evidence="1">
    <location>
        <begin position="61"/>
        <end position="81"/>
    </location>
</feature>
<feature type="transmembrane region" description="Helical" evidence="1">
    <location>
        <begin position="6"/>
        <end position="26"/>
    </location>
</feature>
<feature type="non-terminal residue" evidence="2">
    <location>
        <position position="1"/>
    </location>
</feature>
<organism evidence="2 3">
    <name type="scientific">Xenopus laevis</name>
    <name type="common">African clawed frog</name>
    <dbReference type="NCBI Taxonomy" id="8355"/>
    <lineage>
        <taxon>Eukaryota</taxon>
        <taxon>Metazoa</taxon>
        <taxon>Chordata</taxon>
        <taxon>Craniata</taxon>
        <taxon>Vertebrata</taxon>
        <taxon>Euteleostomi</taxon>
        <taxon>Amphibia</taxon>
        <taxon>Batrachia</taxon>
        <taxon>Anura</taxon>
        <taxon>Pipoidea</taxon>
        <taxon>Pipidae</taxon>
        <taxon>Xenopodinae</taxon>
        <taxon>Xenopus</taxon>
        <taxon>Xenopus</taxon>
    </lineage>
</organism>
<protein>
    <submittedName>
        <fullName evidence="2">Uncharacterized protein</fullName>
    </submittedName>
</protein>
<evidence type="ECO:0000313" key="2">
    <source>
        <dbReference type="EMBL" id="OCT84306.1"/>
    </source>
</evidence>
<feature type="non-terminal residue" evidence="2">
    <location>
        <position position="120"/>
    </location>
</feature>
<proteinExistence type="predicted"/>
<gene>
    <name evidence="2" type="ORF">XELAEV_180224595mg</name>
</gene>
<feature type="transmembrane region" description="Helical" evidence="1">
    <location>
        <begin position="88"/>
        <end position="109"/>
    </location>
</feature>
<evidence type="ECO:0000256" key="1">
    <source>
        <dbReference type="SAM" id="Phobius"/>
    </source>
</evidence>
<reference evidence="2" key="2">
    <citation type="submission" date="2016-05" db="EMBL/GenBank/DDBJ databases">
        <title>WGS assembly of Xenopus laevis.</title>
        <authorList>
            <person name="Session A."/>
            <person name="Uno Y."/>
            <person name="Kwon T."/>
            <person name="Chapman J."/>
            <person name="Toyoda A."/>
            <person name="Takahashi S."/>
            <person name="Fukui A."/>
            <person name="Hikosaka A."/>
            <person name="Putnam N."/>
            <person name="Stites J."/>
            <person name="Van Heeringen S."/>
            <person name="Quigley I."/>
            <person name="Heinz S."/>
            <person name="Hellsten U."/>
            <person name="Lyons J."/>
            <person name="Suzuki A."/>
            <person name="Kondo M."/>
            <person name="Ogino H."/>
            <person name="Ochi H."/>
            <person name="Bogdanovic O."/>
            <person name="Lister R."/>
            <person name="Georgiou G."/>
            <person name="Paranjpe S."/>
            <person name="Van Kruijsbergen I."/>
            <person name="Mozaffari S."/>
            <person name="Shu S."/>
            <person name="Schmutz J."/>
            <person name="Jenkins J."/>
            <person name="Grimwood J."/>
            <person name="Carlson J."/>
            <person name="Mitros T."/>
            <person name="Simakov O."/>
            <person name="Heald R."/>
            <person name="Miller K."/>
            <person name="Haudenschild C."/>
            <person name="Kuroki Y."/>
            <person name="Tanaka T."/>
            <person name="Michiue T."/>
            <person name="Watanabe M."/>
            <person name="Kinoshita T."/>
            <person name="Ohta Y."/>
            <person name="Mawaribuchi S."/>
            <person name="Suzuki Y."/>
            <person name="Haramoto Y."/>
            <person name="Yamamoto T."/>
            <person name="Takagi C."/>
            <person name="Kitzman J."/>
            <person name="Shendure J."/>
            <person name="Nakayama T."/>
            <person name="Izutsu Y."/>
            <person name="Robert J."/>
            <person name="Dichmann D."/>
            <person name="Flajnik M."/>
            <person name="Houston D."/>
            <person name="Marcotte E."/>
            <person name="Wallingford J."/>
            <person name="Ito Y."/>
            <person name="Asashima M."/>
            <person name="Ueno N."/>
            <person name="Matsuda Y."/>
            <person name="Jan Veenstra G."/>
            <person name="Fujiyama A."/>
            <person name="Harland R."/>
            <person name="Taira M."/>
            <person name="Rokhsar D.S."/>
        </authorList>
    </citation>
    <scope>NUCLEOTIDE SEQUENCE</scope>
    <source>
        <strain evidence="2">J</strain>
        <tissue evidence="2">Blood</tissue>
    </source>
</reference>
<keyword evidence="1" id="KW-1133">Transmembrane helix</keyword>
<keyword evidence="1" id="KW-0812">Transmembrane</keyword>
<keyword evidence="1" id="KW-0472">Membrane</keyword>
<dbReference type="AlphaFoldDB" id="A0A974D4R4"/>
<evidence type="ECO:0000313" key="3">
    <source>
        <dbReference type="Proteomes" id="UP000694892"/>
    </source>
</evidence>
<dbReference type="Proteomes" id="UP000694892">
    <property type="component" value="Chromosome 4L"/>
</dbReference>